<accession>A0A4Q9KDR3</accession>
<keyword evidence="4 6" id="KW-1133">Transmembrane helix</keyword>
<keyword evidence="3 6" id="KW-0812">Transmembrane</keyword>
<dbReference type="Pfam" id="PF00753">
    <property type="entry name" value="Lactamase_B"/>
    <property type="match status" value="1"/>
</dbReference>
<dbReference type="SUPFAM" id="SSF56281">
    <property type="entry name" value="Metallo-hydrolase/oxidoreductase"/>
    <property type="match status" value="1"/>
</dbReference>
<dbReference type="PANTHER" id="PTHR30619">
    <property type="entry name" value="DNA INTERNALIZATION/COMPETENCE PROTEIN COMEC/REC2"/>
    <property type="match status" value="1"/>
</dbReference>
<organism evidence="8 9">
    <name type="scientific">Propioniciclava sinopodophylli</name>
    <dbReference type="NCBI Taxonomy" id="1837344"/>
    <lineage>
        <taxon>Bacteria</taxon>
        <taxon>Bacillati</taxon>
        <taxon>Actinomycetota</taxon>
        <taxon>Actinomycetes</taxon>
        <taxon>Propionibacteriales</taxon>
        <taxon>Propionibacteriaceae</taxon>
        <taxon>Propioniciclava</taxon>
    </lineage>
</organism>
<keyword evidence="2" id="KW-1003">Cell membrane</keyword>
<name>A0A4Q9KDR3_9ACTN</name>
<feature type="transmembrane region" description="Helical" evidence="6">
    <location>
        <begin position="423"/>
        <end position="447"/>
    </location>
</feature>
<reference evidence="8 9" key="1">
    <citation type="submission" date="2019-01" db="EMBL/GenBank/DDBJ databases">
        <title>Lactibacter flavus gen. nov., sp. nov., a novel bacterium of the family Propionibacteriaceae isolated from raw milk and dairy products.</title>
        <authorList>
            <person name="Huptas C."/>
            <person name="Wenning M."/>
            <person name="Breitenwieser F."/>
            <person name="Doll E."/>
            <person name="Von Neubeck M."/>
            <person name="Busse H.-J."/>
            <person name="Scherer S."/>
        </authorList>
    </citation>
    <scope>NUCLEOTIDE SEQUENCE [LARGE SCALE GENOMIC DNA]</scope>
    <source>
        <strain evidence="8 9">KCTC 33808</strain>
    </source>
</reference>
<evidence type="ECO:0000256" key="3">
    <source>
        <dbReference type="ARBA" id="ARBA00022692"/>
    </source>
</evidence>
<dbReference type="InterPro" id="IPR001279">
    <property type="entry name" value="Metallo-B-lactamas"/>
</dbReference>
<feature type="domain" description="Metallo-beta-lactamase" evidence="7">
    <location>
        <begin position="532"/>
        <end position="728"/>
    </location>
</feature>
<dbReference type="InterPro" id="IPR052159">
    <property type="entry name" value="Competence_DNA_uptake"/>
</dbReference>
<feature type="transmembrane region" description="Helical" evidence="6">
    <location>
        <begin position="346"/>
        <end position="364"/>
    </location>
</feature>
<feature type="transmembrane region" description="Helical" evidence="6">
    <location>
        <begin position="495"/>
        <end position="512"/>
    </location>
</feature>
<protein>
    <submittedName>
        <fullName evidence="8">ComEC/Rec2 family competence protein</fullName>
    </submittedName>
</protein>
<dbReference type="PANTHER" id="PTHR30619:SF1">
    <property type="entry name" value="RECOMBINATION PROTEIN 2"/>
    <property type="match status" value="1"/>
</dbReference>
<proteinExistence type="predicted"/>
<feature type="transmembrane region" description="Helical" evidence="6">
    <location>
        <begin position="241"/>
        <end position="264"/>
    </location>
</feature>
<evidence type="ECO:0000256" key="5">
    <source>
        <dbReference type="ARBA" id="ARBA00023136"/>
    </source>
</evidence>
<evidence type="ECO:0000256" key="4">
    <source>
        <dbReference type="ARBA" id="ARBA00022989"/>
    </source>
</evidence>
<keyword evidence="9" id="KW-1185">Reference proteome</keyword>
<feature type="transmembrane region" description="Helical" evidence="6">
    <location>
        <begin position="467"/>
        <end position="488"/>
    </location>
</feature>
<evidence type="ECO:0000256" key="6">
    <source>
        <dbReference type="SAM" id="Phobius"/>
    </source>
</evidence>
<dbReference type="InterPro" id="IPR004477">
    <property type="entry name" value="ComEC_N"/>
</dbReference>
<evidence type="ECO:0000256" key="2">
    <source>
        <dbReference type="ARBA" id="ARBA00022475"/>
    </source>
</evidence>
<evidence type="ECO:0000259" key="7">
    <source>
        <dbReference type="SMART" id="SM00849"/>
    </source>
</evidence>
<evidence type="ECO:0000256" key="1">
    <source>
        <dbReference type="ARBA" id="ARBA00004651"/>
    </source>
</evidence>
<dbReference type="OrthoDB" id="7177610at2"/>
<dbReference type="AlphaFoldDB" id="A0A4Q9KDR3"/>
<gene>
    <name evidence="8" type="ORF">ET989_10430</name>
</gene>
<dbReference type="Proteomes" id="UP000292373">
    <property type="component" value="Unassembled WGS sequence"/>
</dbReference>
<feature type="transmembrane region" description="Helical" evidence="6">
    <location>
        <begin position="59"/>
        <end position="80"/>
    </location>
</feature>
<dbReference type="NCBIfam" id="TIGR00360">
    <property type="entry name" value="ComEC_N-term"/>
    <property type="match status" value="1"/>
</dbReference>
<comment type="subcellular location">
    <subcellularLocation>
        <location evidence="1">Cell membrane</location>
        <topology evidence="1">Multi-pass membrane protein</topology>
    </subcellularLocation>
</comment>
<dbReference type="InterPro" id="IPR035681">
    <property type="entry name" value="ComA-like_MBL"/>
</dbReference>
<sequence length="775" mass="78291">MSGSEPEPDDRGAGRMLALGATAWAAMGFATADDPRVLGVVAAVTGLVAIAAWRRTNWFLASMATVAAVCVVVGGARAAAVASDPVTELTAQRATGVVEVRVSGAGRWWAPAGPRPGMWRGTAELVSVDARGGAWRSGAPVQVVATGEVGLAWAAVPMGATVRATVRFGAADAGSGLFAELRARESPVVVAEPDVLNHMVGSLRRGLVEACTPLWPDARALVPALVVGDTSAMPDDLRERFVVTGLTHLTAVSGSNLTLLLGFLRAFAVGCGVRGRWLLGLQVGGVAGFVLLCLGEPSVLRAAAMGLVGLAALGRAGRGRHGLRFLGVAVLAVVLAEPAMSRSLGFALSVLATFGLLRWAGAWADLLARWLPRWCAETLAVPLAAQVATEPVVVVLSGQVSVVSVLANLVAGPMVGPATVLGLITTLVAPVVGSLAVAPAWAAGWFAQGIAWTARLGEALPGAAVPWPASAVAVGVVVLGCGVLVLLAPVVLPRRWLFLGLAGLVLLGLGRTPTPPGWPPRGWAVASCDVGQGDATVLAAGPGQAVVVDTGPDPAPLSRCLAQLGVSRVPVVVLTHLHADHVGGADALAGLGVDLLVTSGVRTPEAAHARAVAVLAPAQHVEAGPGSAWQIGDVRLEVLAAPALGRDLGGEGESSAENDASLLLRADVAGVSVLLAGDAEEGAQTRHLGLRGALDVDVLLVPHHGSGRHSPAFVAASRPDVALVSVGEGNDYGHPAARTLASVNATGAATFRTDERGSITVARAPDGGLAVTTQR</sequence>
<dbReference type="GO" id="GO:0005886">
    <property type="term" value="C:plasma membrane"/>
    <property type="evidence" value="ECO:0007669"/>
    <property type="project" value="UniProtKB-SubCell"/>
</dbReference>
<comment type="caution">
    <text evidence="8">The sequence shown here is derived from an EMBL/GenBank/DDBJ whole genome shotgun (WGS) entry which is preliminary data.</text>
</comment>
<dbReference type="SMART" id="SM00849">
    <property type="entry name" value="Lactamase_B"/>
    <property type="match status" value="1"/>
</dbReference>
<dbReference type="CDD" id="cd07731">
    <property type="entry name" value="ComA-like_MBL-fold"/>
    <property type="match status" value="1"/>
</dbReference>
<dbReference type="Gene3D" id="3.60.15.10">
    <property type="entry name" value="Ribonuclease Z/Hydroxyacylglutathione hydrolase-like"/>
    <property type="match status" value="1"/>
</dbReference>
<dbReference type="InterPro" id="IPR036866">
    <property type="entry name" value="RibonucZ/Hydroxyglut_hydro"/>
</dbReference>
<evidence type="ECO:0000313" key="8">
    <source>
        <dbReference type="EMBL" id="TBT83729.1"/>
    </source>
</evidence>
<feature type="transmembrane region" description="Helical" evidence="6">
    <location>
        <begin position="322"/>
        <end position="339"/>
    </location>
</feature>
<evidence type="ECO:0000313" key="9">
    <source>
        <dbReference type="Proteomes" id="UP000292373"/>
    </source>
</evidence>
<dbReference type="Pfam" id="PF03772">
    <property type="entry name" value="Competence"/>
    <property type="match status" value="1"/>
</dbReference>
<feature type="transmembrane region" description="Helical" evidence="6">
    <location>
        <begin position="37"/>
        <end position="53"/>
    </location>
</feature>
<keyword evidence="5 6" id="KW-0472">Membrane</keyword>
<feature type="transmembrane region" description="Helical" evidence="6">
    <location>
        <begin position="276"/>
        <end position="294"/>
    </location>
</feature>
<dbReference type="EMBL" id="SDMQ01000010">
    <property type="protein sequence ID" value="TBT83729.1"/>
    <property type="molecule type" value="Genomic_DNA"/>
</dbReference>
<dbReference type="RefSeq" id="WP_131168672.1">
    <property type="nucleotide sequence ID" value="NZ_SDMQ01000010.1"/>
</dbReference>